<evidence type="ECO:0000256" key="8">
    <source>
        <dbReference type="ARBA" id="ARBA00022692"/>
    </source>
</evidence>
<dbReference type="GO" id="GO:0000155">
    <property type="term" value="F:phosphorelay sensor kinase activity"/>
    <property type="evidence" value="ECO:0007669"/>
    <property type="project" value="InterPro"/>
</dbReference>
<dbReference type="GO" id="GO:0005524">
    <property type="term" value="F:ATP binding"/>
    <property type="evidence" value="ECO:0007669"/>
    <property type="project" value="UniProtKB-KW"/>
</dbReference>
<keyword evidence="12 14" id="KW-1133">Transmembrane helix</keyword>
<dbReference type="SMART" id="SM00387">
    <property type="entry name" value="HATPase_c"/>
    <property type="match status" value="1"/>
</dbReference>
<evidence type="ECO:0000256" key="6">
    <source>
        <dbReference type="ARBA" id="ARBA00022553"/>
    </source>
</evidence>
<dbReference type="Pfam" id="PF02518">
    <property type="entry name" value="HATPase_c"/>
    <property type="match status" value="1"/>
</dbReference>
<evidence type="ECO:0000256" key="9">
    <source>
        <dbReference type="ARBA" id="ARBA00022741"/>
    </source>
</evidence>
<dbReference type="InterPro" id="IPR003660">
    <property type="entry name" value="HAMP_dom"/>
</dbReference>
<dbReference type="PANTHER" id="PTHR24421">
    <property type="entry name" value="NITRATE/NITRITE SENSOR PROTEIN NARX-RELATED"/>
    <property type="match status" value="1"/>
</dbReference>
<dbReference type="EMBL" id="UOFI01000108">
    <property type="protein sequence ID" value="VAW67714.1"/>
    <property type="molecule type" value="Genomic_DNA"/>
</dbReference>
<dbReference type="SUPFAM" id="SSF55781">
    <property type="entry name" value="GAF domain-like"/>
    <property type="match status" value="1"/>
</dbReference>
<comment type="catalytic activity">
    <reaction evidence="1">
        <text>ATP + protein L-histidine = ADP + protein N-phospho-L-histidine.</text>
        <dbReference type="EC" id="2.7.13.3"/>
    </reaction>
</comment>
<evidence type="ECO:0000256" key="3">
    <source>
        <dbReference type="ARBA" id="ARBA00012438"/>
    </source>
</evidence>
<protein>
    <recommendedName>
        <fullName evidence="3">histidine kinase</fullName>
        <ecNumber evidence="3">2.7.13.3</ecNumber>
    </recommendedName>
</protein>
<feature type="transmembrane region" description="Helical" evidence="14">
    <location>
        <begin position="177"/>
        <end position="198"/>
    </location>
</feature>
<keyword evidence="10" id="KW-0418">Kinase</keyword>
<dbReference type="PROSITE" id="PS50109">
    <property type="entry name" value="HIS_KIN"/>
    <property type="match status" value="1"/>
</dbReference>
<dbReference type="InterPro" id="IPR029016">
    <property type="entry name" value="GAF-like_dom_sf"/>
</dbReference>
<dbReference type="InterPro" id="IPR005467">
    <property type="entry name" value="His_kinase_dom"/>
</dbReference>
<feature type="domain" description="HAMP" evidence="16">
    <location>
        <begin position="199"/>
        <end position="251"/>
    </location>
</feature>
<keyword evidence="9" id="KW-0547">Nucleotide-binding</keyword>
<keyword evidence="13 14" id="KW-0472">Membrane</keyword>
<dbReference type="InterPro" id="IPR011712">
    <property type="entry name" value="Sig_transdc_His_kin_sub3_dim/P"/>
</dbReference>
<dbReference type="SUPFAM" id="SSF55874">
    <property type="entry name" value="ATPase domain of HSP90 chaperone/DNA topoisomerase II/histidine kinase"/>
    <property type="match status" value="1"/>
</dbReference>
<comment type="subcellular location">
    <subcellularLocation>
        <location evidence="2">Cell inner membrane</location>
        <topology evidence="2">Multi-pass membrane protein</topology>
    </subcellularLocation>
</comment>
<accession>A0A3B0YG04</accession>
<dbReference type="SUPFAM" id="SSF158472">
    <property type="entry name" value="HAMP domain-like"/>
    <property type="match status" value="1"/>
</dbReference>
<sequence>MSLGIVMLAIILLAFTSIAASLFVADTIQGEATAINESGALRMRSYRIASSLVYNAEDANHWQTTHTLINEFEKHLNSQGLTRILPTNAQHPLRTAYNRIKQQWQNDIRSLFDIYLEGISETYHEKDQRMDMTISRDAVVNLRNQYFLIVPNFVDNIDYLVTLLEEDVEAKIKYLRIYQFIALALTIFLVIAALILVYKHVHTPMQQLLIAAERVRNKDFSFRTNYSADDELGRLSHAFNTMSADLSEIYSELEQRVQQKTIDLEHSNCSMELLYNTVKRLNETTSPHLTFPVILKDIKQLIGIEQASICLNDPAEENREMQANTLHNNEFSKHLCEDVNCRKHLGKNKNQITDIHLEKNTRHFTISDQNQQYGVLIIEKADSKPFEAWQQHLLESIAGHIGIAINLSQQAVEIRRMALMEERGAIARELHDSLAQSLTYMKIQVSRLQAILKKSATETDAENIITELRTGLNSAYRELRELLTTFRLKIDGTDFNQALDKTVSEFNERSDTLIISDNRIKHSDLTPNEEIHVLQLIREALSNVVQHAGASHARLTLQYTASGDIQVNIEDNGTGLPCEETPAHHYGLSIMNERAKTLNGQLNIFTKPDGGTAVELCFTSTYNKKPVSLN</sequence>
<evidence type="ECO:0000256" key="13">
    <source>
        <dbReference type="ARBA" id="ARBA00023136"/>
    </source>
</evidence>
<dbReference type="Pfam" id="PF07730">
    <property type="entry name" value="HisKA_3"/>
    <property type="match status" value="1"/>
</dbReference>
<evidence type="ECO:0000256" key="14">
    <source>
        <dbReference type="SAM" id="Phobius"/>
    </source>
</evidence>
<dbReference type="Pfam" id="PF13675">
    <property type="entry name" value="PilJ"/>
    <property type="match status" value="1"/>
</dbReference>
<dbReference type="PROSITE" id="PS50885">
    <property type="entry name" value="HAMP"/>
    <property type="match status" value="1"/>
</dbReference>
<dbReference type="PIRSF" id="PIRSF003167">
    <property type="entry name" value="STHK_NarX/NarQ"/>
    <property type="match status" value="1"/>
</dbReference>
<keyword evidence="5" id="KW-0997">Cell inner membrane</keyword>
<evidence type="ECO:0000256" key="12">
    <source>
        <dbReference type="ARBA" id="ARBA00022989"/>
    </source>
</evidence>
<dbReference type="Gene3D" id="3.30.565.10">
    <property type="entry name" value="Histidine kinase-like ATPase, C-terminal domain"/>
    <property type="match status" value="1"/>
</dbReference>
<reference evidence="17" key="1">
    <citation type="submission" date="2018-06" db="EMBL/GenBank/DDBJ databases">
        <authorList>
            <person name="Zhirakovskaya E."/>
        </authorList>
    </citation>
    <scope>NUCLEOTIDE SEQUENCE</scope>
</reference>
<evidence type="ECO:0000256" key="7">
    <source>
        <dbReference type="ARBA" id="ARBA00022679"/>
    </source>
</evidence>
<dbReference type="Pfam" id="PF00672">
    <property type="entry name" value="HAMP"/>
    <property type="match status" value="1"/>
</dbReference>
<name>A0A3B0YG04_9ZZZZ</name>
<gene>
    <name evidence="17" type="ORF">MNBD_GAMMA09-3549</name>
</gene>
<dbReference type="GO" id="GO:0005886">
    <property type="term" value="C:plasma membrane"/>
    <property type="evidence" value="ECO:0007669"/>
    <property type="project" value="UniProtKB-SubCell"/>
</dbReference>
<keyword evidence="6" id="KW-0597">Phosphoprotein</keyword>
<dbReference type="CDD" id="cd19408">
    <property type="entry name" value="NarX_NarQ_sensor"/>
    <property type="match status" value="1"/>
</dbReference>
<dbReference type="InterPro" id="IPR042295">
    <property type="entry name" value="NarX-like_N_sf"/>
</dbReference>
<dbReference type="Gene3D" id="1.20.5.1930">
    <property type="match status" value="1"/>
</dbReference>
<feature type="domain" description="Histidine kinase" evidence="15">
    <location>
        <begin position="425"/>
        <end position="622"/>
    </location>
</feature>
<dbReference type="InterPro" id="IPR029095">
    <property type="entry name" value="NarX-like_N"/>
</dbReference>
<evidence type="ECO:0000256" key="10">
    <source>
        <dbReference type="ARBA" id="ARBA00022777"/>
    </source>
</evidence>
<dbReference type="InterPro" id="IPR036890">
    <property type="entry name" value="HATPase_C_sf"/>
</dbReference>
<keyword evidence="8 14" id="KW-0812">Transmembrane</keyword>
<dbReference type="InterPro" id="IPR016380">
    <property type="entry name" value="Sig_transdc_His_kin_NarX/NarQ"/>
</dbReference>
<keyword evidence="11" id="KW-0067">ATP-binding</keyword>
<evidence type="ECO:0000256" key="1">
    <source>
        <dbReference type="ARBA" id="ARBA00000085"/>
    </source>
</evidence>
<evidence type="ECO:0000256" key="11">
    <source>
        <dbReference type="ARBA" id="ARBA00022840"/>
    </source>
</evidence>
<dbReference type="GO" id="GO:0046983">
    <property type="term" value="F:protein dimerization activity"/>
    <property type="evidence" value="ECO:0007669"/>
    <property type="project" value="InterPro"/>
</dbReference>
<dbReference type="Gene3D" id="1.20.120.960">
    <property type="entry name" value="Histidine kinase NarX, sensor domain"/>
    <property type="match status" value="1"/>
</dbReference>
<evidence type="ECO:0000256" key="5">
    <source>
        <dbReference type="ARBA" id="ARBA00022519"/>
    </source>
</evidence>
<evidence type="ECO:0000259" key="15">
    <source>
        <dbReference type="PROSITE" id="PS50109"/>
    </source>
</evidence>
<dbReference type="InterPro" id="IPR050482">
    <property type="entry name" value="Sensor_HK_TwoCompSys"/>
</dbReference>
<dbReference type="PANTHER" id="PTHR24421:SF10">
    <property type="entry name" value="NITRATE_NITRITE SENSOR PROTEIN NARQ"/>
    <property type="match status" value="1"/>
</dbReference>
<evidence type="ECO:0000256" key="4">
    <source>
        <dbReference type="ARBA" id="ARBA00022475"/>
    </source>
</evidence>
<keyword evidence="4" id="KW-1003">Cell membrane</keyword>
<keyword evidence="7" id="KW-0808">Transferase</keyword>
<dbReference type="Gene3D" id="3.30.450.40">
    <property type="match status" value="1"/>
</dbReference>
<evidence type="ECO:0000259" key="16">
    <source>
        <dbReference type="PROSITE" id="PS50885"/>
    </source>
</evidence>
<evidence type="ECO:0000256" key="2">
    <source>
        <dbReference type="ARBA" id="ARBA00004429"/>
    </source>
</evidence>
<proteinExistence type="predicted"/>
<dbReference type="Gene3D" id="1.10.8.500">
    <property type="entry name" value="HAMP domain in histidine kinase"/>
    <property type="match status" value="1"/>
</dbReference>
<dbReference type="CDD" id="cd06225">
    <property type="entry name" value="HAMP"/>
    <property type="match status" value="1"/>
</dbReference>
<dbReference type="SMART" id="SM00304">
    <property type="entry name" value="HAMP"/>
    <property type="match status" value="1"/>
</dbReference>
<dbReference type="InterPro" id="IPR003594">
    <property type="entry name" value="HATPase_dom"/>
</dbReference>
<organism evidence="17">
    <name type="scientific">hydrothermal vent metagenome</name>
    <dbReference type="NCBI Taxonomy" id="652676"/>
    <lineage>
        <taxon>unclassified sequences</taxon>
        <taxon>metagenomes</taxon>
        <taxon>ecological metagenomes</taxon>
    </lineage>
</organism>
<dbReference type="EC" id="2.7.13.3" evidence="3"/>
<evidence type="ECO:0000313" key="17">
    <source>
        <dbReference type="EMBL" id="VAW67714.1"/>
    </source>
</evidence>
<dbReference type="CDD" id="cd16917">
    <property type="entry name" value="HATPase_UhpB-NarQ-NarX-like"/>
    <property type="match status" value="1"/>
</dbReference>
<dbReference type="AlphaFoldDB" id="A0A3B0YG04"/>